<evidence type="ECO:0000313" key="3">
    <source>
        <dbReference type="Proteomes" id="UP001412067"/>
    </source>
</evidence>
<evidence type="ECO:0000256" key="1">
    <source>
        <dbReference type="SAM" id="MobiDB-lite"/>
    </source>
</evidence>
<dbReference type="EMBL" id="JBBWWR010000008">
    <property type="protein sequence ID" value="KAK8962671.1"/>
    <property type="molecule type" value="Genomic_DNA"/>
</dbReference>
<evidence type="ECO:0000313" key="2">
    <source>
        <dbReference type="EMBL" id="KAK8962671.1"/>
    </source>
</evidence>
<keyword evidence="3" id="KW-1185">Reference proteome</keyword>
<sequence length="229" mass="26354">MKMCNHVADSFCSPDMCSGGIYASHTCVMKGTVQSLRMLMKTLSSIEKAISTLLMFFRVKKVDSALDNQKNTKMRRGRRFRKIWKEYRCHIQHIEHSLRQLQTDNGSNYFSVLRLRKRRNSSENTDKQKMKSLNVEDHHNHSTGSSCFHDSVFHEDDTDVLTLKNIDLLDKERGACPVLPERALRRTFRKKLLVLDLNGILCDVVFSSCGSLMPYKKVSKKPGKQLPSV</sequence>
<evidence type="ECO:0008006" key="4">
    <source>
        <dbReference type="Google" id="ProtNLM"/>
    </source>
</evidence>
<comment type="caution">
    <text evidence="2">The sequence shown here is derived from an EMBL/GenBank/DDBJ whole genome shotgun (WGS) entry which is preliminary data.</text>
</comment>
<proteinExistence type="predicted"/>
<organism evidence="2 3">
    <name type="scientific">Platanthera guangdongensis</name>
    <dbReference type="NCBI Taxonomy" id="2320717"/>
    <lineage>
        <taxon>Eukaryota</taxon>
        <taxon>Viridiplantae</taxon>
        <taxon>Streptophyta</taxon>
        <taxon>Embryophyta</taxon>
        <taxon>Tracheophyta</taxon>
        <taxon>Spermatophyta</taxon>
        <taxon>Magnoliopsida</taxon>
        <taxon>Liliopsida</taxon>
        <taxon>Asparagales</taxon>
        <taxon>Orchidaceae</taxon>
        <taxon>Orchidoideae</taxon>
        <taxon>Orchideae</taxon>
        <taxon>Orchidinae</taxon>
        <taxon>Platanthera</taxon>
    </lineage>
</organism>
<feature type="compositionally biased region" description="Basic and acidic residues" evidence="1">
    <location>
        <begin position="120"/>
        <end position="140"/>
    </location>
</feature>
<protein>
    <recommendedName>
        <fullName evidence="4">FCP1 homology domain-containing protein</fullName>
    </recommendedName>
</protein>
<gene>
    <name evidence="2" type="ORF">KSP40_PGU016174</name>
</gene>
<reference evidence="2 3" key="1">
    <citation type="journal article" date="2022" name="Nat. Plants">
        <title>Genomes of leafy and leafless Platanthera orchids illuminate the evolution of mycoheterotrophy.</title>
        <authorList>
            <person name="Li M.H."/>
            <person name="Liu K.W."/>
            <person name="Li Z."/>
            <person name="Lu H.C."/>
            <person name="Ye Q.L."/>
            <person name="Zhang D."/>
            <person name="Wang J.Y."/>
            <person name="Li Y.F."/>
            <person name="Zhong Z.M."/>
            <person name="Liu X."/>
            <person name="Yu X."/>
            <person name="Liu D.K."/>
            <person name="Tu X.D."/>
            <person name="Liu B."/>
            <person name="Hao Y."/>
            <person name="Liao X.Y."/>
            <person name="Jiang Y.T."/>
            <person name="Sun W.H."/>
            <person name="Chen J."/>
            <person name="Chen Y.Q."/>
            <person name="Ai Y."/>
            <person name="Zhai J.W."/>
            <person name="Wu S.S."/>
            <person name="Zhou Z."/>
            <person name="Hsiao Y.Y."/>
            <person name="Wu W.L."/>
            <person name="Chen Y.Y."/>
            <person name="Lin Y.F."/>
            <person name="Hsu J.L."/>
            <person name="Li C.Y."/>
            <person name="Wang Z.W."/>
            <person name="Zhao X."/>
            <person name="Zhong W.Y."/>
            <person name="Ma X.K."/>
            <person name="Ma L."/>
            <person name="Huang J."/>
            <person name="Chen G.Z."/>
            <person name="Huang M.Z."/>
            <person name="Huang L."/>
            <person name="Peng D.H."/>
            <person name="Luo Y.B."/>
            <person name="Zou S.Q."/>
            <person name="Chen S.P."/>
            <person name="Lan S."/>
            <person name="Tsai W.C."/>
            <person name="Van de Peer Y."/>
            <person name="Liu Z.J."/>
        </authorList>
    </citation>
    <scope>NUCLEOTIDE SEQUENCE [LARGE SCALE GENOMIC DNA]</scope>
    <source>
        <strain evidence="2">Lor288</strain>
    </source>
</reference>
<accession>A0ABR2MF50</accession>
<dbReference type="Proteomes" id="UP001412067">
    <property type="component" value="Unassembled WGS sequence"/>
</dbReference>
<feature type="region of interest" description="Disordered" evidence="1">
    <location>
        <begin position="120"/>
        <end position="143"/>
    </location>
</feature>
<name>A0ABR2MF50_9ASPA</name>